<proteinExistence type="predicted"/>
<dbReference type="Proteomes" id="UP000024635">
    <property type="component" value="Unassembled WGS sequence"/>
</dbReference>
<evidence type="ECO:0000259" key="3">
    <source>
        <dbReference type="PROSITE" id="PS50041"/>
    </source>
</evidence>
<feature type="signal peptide" evidence="2">
    <location>
        <begin position="1"/>
        <end position="21"/>
    </location>
</feature>
<dbReference type="GO" id="GO:0030246">
    <property type="term" value="F:carbohydrate binding"/>
    <property type="evidence" value="ECO:0007669"/>
    <property type="project" value="UniProtKB-KW"/>
</dbReference>
<dbReference type="Pfam" id="PF00059">
    <property type="entry name" value="Lectin_C"/>
    <property type="match status" value="1"/>
</dbReference>
<reference evidence="5" key="1">
    <citation type="journal article" date="2015" name="Nat. Genet.">
        <title>The genome and transcriptome of the zoonotic hookworm Ancylostoma ceylanicum identify infection-specific gene families.</title>
        <authorList>
            <person name="Schwarz E.M."/>
            <person name="Hu Y."/>
            <person name="Antoshechkin I."/>
            <person name="Miller M.M."/>
            <person name="Sternberg P.W."/>
            <person name="Aroian R.V."/>
        </authorList>
    </citation>
    <scope>NUCLEOTIDE SEQUENCE</scope>
    <source>
        <strain evidence="5">HY135</strain>
    </source>
</reference>
<dbReference type="CDD" id="cd00037">
    <property type="entry name" value="CLECT"/>
    <property type="match status" value="1"/>
</dbReference>
<keyword evidence="5" id="KW-1185">Reference proteome</keyword>
<dbReference type="SUPFAM" id="SSF56436">
    <property type="entry name" value="C-type lectin-like"/>
    <property type="match status" value="1"/>
</dbReference>
<organism evidence="4 5">
    <name type="scientific">Ancylostoma ceylanicum</name>
    <dbReference type="NCBI Taxonomy" id="53326"/>
    <lineage>
        <taxon>Eukaryota</taxon>
        <taxon>Metazoa</taxon>
        <taxon>Ecdysozoa</taxon>
        <taxon>Nematoda</taxon>
        <taxon>Chromadorea</taxon>
        <taxon>Rhabditida</taxon>
        <taxon>Rhabditina</taxon>
        <taxon>Rhabditomorpha</taxon>
        <taxon>Strongyloidea</taxon>
        <taxon>Ancylostomatidae</taxon>
        <taxon>Ancylostomatinae</taxon>
        <taxon>Ancylostoma</taxon>
    </lineage>
</organism>
<evidence type="ECO:0000256" key="2">
    <source>
        <dbReference type="SAM" id="SignalP"/>
    </source>
</evidence>
<dbReference type="PROSITE" id="PS50041">
    <property type="entry name" value="C_TYPE_LECTIN_2"/>
    <property type="match status" value="1"/>
</dbReference>
<dbReference type="Gene3D" id="3.10.100.10">
    <property type="entry name" value="Mannose-Binding Protein A, subunit A"/>
    <property type="match status" value="1"/>
</dbReference>
<dbReference type="InterPro" id="IPR001304">
    <property type="entry name" value="C-type_lectin-like"/>
</dbReference>
<accession>A0A016RTI7</accession>
<evidence type="ECO:0000256" key="1">
    <source>
        <dbReference type="ARBA" id="ARBA00022734"/>
    </source>
</evidence>
<dbReference type="InterPro" id="IPR016187">
    <property type="entry name" value="CTDL_fold"/>
</dbReference>
<dbReference type="OrthoDB" id="5826661at2759"/>
<dbReference type="EMBL" id="JARK01001714">
    <property type="protein sequence ID" value="EYB81596.1"/>
    <property type="molecule type" value="Genomic_DNA"/>
</dbReference>
<dbReference type="InterPro" id="IPR051663">
    <property type="entry name" value="CLec_Tetranectin-domain"/>
</dbReference>
<gene>
    <name evidence="4" type="primary">Acey_s0378.g285</name>
    <name evidence="4" type="ORF">Y032_0378g285</name>
</gene>
<evidence type="ECO:0000313" key="5">
    <source>
        <dbReference type="Proteomes" id="UP000024635"/>
    </source>
</evidence>
<comment type="caution">
    <text evidence="4">The sequence shown here is derived from an EMBL/GenBank/DDBJ whole genome shotgun (WGS) entry which is preliminary data.</text>
</comment>
<keyword evidence="2" id="KW-0732">Signal</keyword>
<feature type="domain" description="C-type lectin" evidence="3">
    <location>
        <begin position="34"/>
        <end position="115"/>
    </location>
</feature>
<dbReference type="PANTHER" id="PTHR22799">
    <property type="entry name" value="TETRANECTIN-RELATED"/>
    <property type="match status" value="1"/>
</dbReference>
<protein>
    <recommendedName>
        <fullName evidence="3">C-type lectin domain-containing protein</fullName>
    </recommendedName>
</protein>
<dbReference type="PANTHER" id="PTHR22799:SF6">
    <property type="entry name" value="C-TYPE LECTIN DOMAIN FAMILY 4 MEMBER M-LIKE"/>
    <property type="match status" value="1"/>
</dbReference>
<dbReference type="AlphaFoldDB" id="A0A016RTI7"/>
<dbReference type="InterPro" id="IPR016186">
    <property type="entry name" value="C-type_lectin-like/link_sf"/>
</dbReference>
<sequence>MLLLLQQQLLLFAVLLPTVVAHCPIGTISRPEFGRCYKLSSYRKPFYMAEEACQAIGGHLVSVGNGFENAMLADIARSQNLKGPFFIGYNRIVSSDWSWIDGYNVSNFTKWGPEERSVRRMIKSVPIRRRSGQPYVQGEIQNLT</sequence>
<name>A0A016RTI7_9BILA</name>
<dbReference type="SMART" id="SM00034">
    <property type="entry name" value="CLECT"/>
    <property type="match status" value="1"/>
</dbReference>
<evidence type="ECO:0000313" key="4">
    <source>
        <dbReference type="EMBL" id="EYB81596.1"/>
    </source>
</evidence>
<feature type="chain" id="PRO_5001488490" description="C-type lectin domain-containing protein" evidence="2">
    <location>
        <begin position="22"/>
        <end position="144"/>
    </location>
</feature>
<keyword evidence="1" id="KW-0430">Lectin</keyword>